<evidence type="ECO:0000256" key="1">
    <source>
        <dbReference type="SAM" id="MobiDB-lite"/>
    </source>
</evidence>
<dbReference type="Proteomes" id="UP001362999">
    <property type="component" value="Unassembled WGS sequence"/>
</dbReference>
<organism evidence="2 3">
    <name type="scientific">Favolaschia claudopus</name>
    <dbReference type="NCBI Taxonomy" id="2862362"/>
    <lineage>
        <taxon>Eukaryota</taxon>
        <taxon>Fungi</taxon>
        <taxon>Dikarya</taxon>
        <taxon>Basidiomycota</taxon>
        <taxon>Agaricomycotina</taxon>
        <taxon>Agaricomycetes</taxon>
        <taxon>Agaricomycetidae</taxon>
        <taxon>Agaricales</taxon>
        <taxon>Marasmiineae</taxon>
        <taxon>Mycenaceae</taxon>
        <taxon>Favolaschia</taxon>
    </lineage>
</organism>
<name>A0AAW0CWL5_9AGAR</name>
<gene>
    <name evidence="2" type="ORF">R3P38DRAFT_2767134</name>
</gene>
<proteinExistence type="predicted"/>
<accession>A0AAW0CWL5</accession>
<protein>
    <submittedName>
        <fullName evidence="2">Uncharacterized protein</fullName>
    </submittedName>
</protein>
<evidence type="ECO:0000313" key="2">
    <source>
        <dbReference type="EMBL" id="KAK7043485.1"/>
    </source>
</evidence>
<dbReference type="AlphaFoldDB" id="A0AAW0CWL5"/>
<dbReference type="EMBL" id="JAWWNJ010000012">
    <property type="protein sequence ID" value="KAK7043485.1"/>
    <property type="molecule type" value="Genomic_DNA"/>
</dbReference>
<reference evidence="2 3" key="1">
    <citation type="journal article" date="2024" name="J Genomics">
        <title>Draft genome sequencing and assembly of Favolaschia claudopus CIRM-BRFM 2984 isolated from oak limbs.</title>
        <authorList>
            <person name="Navarro D."/>
            <person name="Drula E."/>
            <person name="Chaduli D."/>
            <person name="Cazenave R."/>
            <person name="Ahrendt S."/>
            <person name="Wang J."/>
            <person name="Lipzen A."/>
            <person name="Daum C."/>
            <person name="Barry K."/>
            <person name="Grigoriev I.V."/>
            <person name="Favel A."/>
            <person name="Rosso M.N."/>
            <person name="Martin F."/>
        </authorList>
    </citation>
    <scope>NUCLEOTIDE SEQUENCE [LARGE SCALE GENOMIC DNA]</scope>
    <source>
        <strain evidence="2 3">CIRM-BRFM 2984</strain>
    </source>
</reference>
<keyword evidence="3" id="KW-1185">Reference proteome</keyword>
<feature type="region of interest" description="Disordered" evidence="1">
    <location>
        <begin position="155"/>
        <end position="205"/>
    </location>
</feature>
<sequence length="205" mass="22934">MTALPGIRLGRTREKVIAPTQRQSPGFPPYTAQGHLVLIATTSAFLALPCRPAPRPLCLLPSRLPRYNRPSPKDSRSWVYDAHPRSACVKHGRVRVEFPALDGLDPVLDMSRTSMRQTRGPIGQRENSAGRRVESPGICARDQYSYPDAVKTRSRSRLLRTRGRPAEFRDEDMGPALPEPLRSRNRAGRERVGRLMSGSRLGFGR</sequence>
<comment type="caution">
    <text evidence="2">The sequence shown here is derived from an EMBL/GenBank/DDBJ whole genome shotgun (WGS) entry which is preliminary data.</text>
</comment>
<evidence type="ECO:0000313" key="3">
    <source>
        <dbReference type="Proteomes" id="UP001362999"/>
    </source>
</evidence>